<proteinExistence type="predicted"/>
<dbReference type="RefSeq" id="WP_169453353.1">
    <property type="nucleotide sequence ID" value="NZ_CP051774.1"/>
</dbReference>
<evidence type="ECO:0000259" key="2">
    <source>
        <dbReference type="PROSITE" id="PS51725"/>
    </source>
</evidence>
<feature type="transmembrane region" description="Helical" evidence="1">
    <location>
        <begin position="155"/>
        <end position="175"/>
    </location>
</feature>
<feature type="transmembrane region" description="Helical" evidence="1">
    <location>
        <begin position="124"/>
        <end position="143"/>
    </location>
</feature>
<reference evidence="3 4" key="1">
    <citation type="submission" date="2020-04" db="EMBL/GenBank/DDBJ databases">
        <title>Luteolibacter sp. G-1-1-1 isolated from soil.</title>
        <authorList>
            <person name="Dahal R.H."/>
        </authorList>
    </citation>
    <scope>NUCLEOTIDE SEQUENCE [LARGE SCALE GENOMIC DNA]</scope>
    <source>
        <strain evidence="3 4">G-1-1-1</strain>
    </source>
</reference>
<sequence>MSPPPVEDTTVTVVVRRRTKPGCETPFEEAMREFIAFALASPGNRGIHVLRSEQGNPRDYTVVDRFSDAESRKQFTASETYKEWMIRLRELTEEDPHIEELGGISGWFTLPGKPPAKAPPKPKMALVTFLGVYPLTSLFPPLFRKLLPDWHPLLLNVLVTGLVVASLTWVVMPFLTKRFRHWLFTDTK</sequence>
<dbReference type="KEGG" id="luo:HHL09_04880"/>
<organism evidence="3 4">
    <name type="scientific">Luteolibacter luteus</name>
    <dbReference type="NCBI Taxonomy" id="2728835"/>
    <lineage>
        <taxon>Bacteria</taxon>
        <taxon>Pseudomonadati</taxon>
        <taxon>Verrucomicrobiota</taxon>
        <taxon>Verrucomicrobiia</taxon>
        <taxon>Verrucomicrobiales</taxon>
        <taxon>Verrucomicrobiaceae</taxon>
        <taxon>Luteolibacter</taxon>
    </lineage>
</organism>
<dbReference type="Pfam" id="PF03992">
    <property type="entry name" value="ABM"/>
    <property type="match status" value="1"/>
</dbReference>
<dbReference type="PANTHER" id="PTHR40057">
    <property type="entry name" value="SLR1162 PROTEIN"/>
    <property type="match status" value="1"/>
</dbReference>
<dbReference type="InterPro" id="IPR038762">
    <property type="entry name" value="ABM_predict"/>
</dbReference>
<keyword evidence="1" id="KW-0472">Membrane</keyword>
<dbReference type="Proteomes" id="UP000501812">
    <property type="component" value="Chromosome"/>
</dbReference>
<accession>A0A858REG6</accession>
<dbReference type="SUPFAM" id="SSF54909">
    <property type="entry name" value="Dimeric alpha+beta barrel"/>
    <property type="match status" value="1"/>
</dbReference>
<dbReference type="EMBL" id="CP051774">
    <property type="protein sequence ID" value="QJE95132.1"/>
    <property type="molecule type" value="Genomic_DNA"/>
</dbReference>
<name>A0A858REG6_9BACT</name>
<dbReference type="InterPro" id="IPR007138">
    <property type="entry name" value="ABM_dom"/>
</dbReference>
<keyword evidence="1" id="KW-0812">Transmembrane</keyword>
<evidence type="ECO:0000256" key="1">
    <source>
        <dbReference type="SAM" id="Phobius"/>
    </source>
</evidence>
<keyword evidence="4" id="KW-1185">Reference proteome</keyword>
<dbReference type="PANTHER" id="PTHR40057:SF1">
    <property type="entry name" value="SLR1162 PROTEIN"/>
    <property type="match status" value="1"/>
</dbReference>
<gene>
    <name evidence="3" type="ORF">HHL09_04880</name>
</gene>
<evidence type="ECO:0000313" key="4">
    <source>
        <dbReference type="Proteomes" id="UP000501812"/>
    </source>
</evidence>
<protein>
    <recommendedName>
        <fullName evidence="2">ABM domain-containing protein</fullName>
    </recommendedName>
</protein>
<dbReference type="Gene3D" id="3.30.70.100">
    <property type="match status" value="1"/>
</dbReference>
<dbReference type="InterPro" id="IPR011008">
    <property type="entry name" value="Dimeric_a/b-barrel"/>
</dbReference>
<keyword evidence="1" id="KW-1133">Transmembrane helix</keyword>
<dbReference type="AlphaFoldDB" id="A0A858REG6"/>
<feature type="domain" description="ABM" evidence="2">
    <location>
        <begin position="11"/>
        <end position="101"/>
    </location>
</feature>
<evidence type="ECO:0000313" key="3">
    <source>
        <dbReference type="EMBL" id="QJE95132.1"/>
    </source>
</evidence>
<dbReference type="PROSITE" id="PS51725">
    <property type="entry name" value="ABM"/>
    <property type="match status" value="1"/>
</dbReference>